<evidence type="ECO:0000259" key="4">
    <source>
        <dbReference type="Pfam" id="PF04500"/>
    </source>
</evidence>
<sequence length="181" mass="20618">MDSIIQSRKSKNKLIHEGFPFIFDKLIRDDTVKSWRCEAKKVCKARLWSDLQDNVLLEKTGVVNHSHDANPAKVISQISLTSLKRRAQFTMEAPAVLQANVMENVPSPALYALPTKNAMKKVIKRTRAEIQAGPANVNNLDDLCLPERYKNYSRTENEEPENFLIADSGIFHIENDERTHS</sequence>
<keyword evidence="1" id="KW-0479">Metal-binding</keyword>
<reference evidence="6" key="1">
    <citation type="submission" date="2022-11" db="UniProtKB">
        <authorList>
            <consortium name="WormBaseParasite"/>
        </authorList>
    </citation>
    <scope>IDENTIFICATION</scope>
</reference>
<protein>
    <submittedName>
        <fullName evidence="6">FLYWCH-type domain-containing protein</fullName>
    </submittedName>
</protein>
<keyword evidence="5" id="KW-1185">Reference proteome</keyword>
<feature type="domain" description="FLYWCH-type" evidence="4">
    <location>
        <begin position="5"/>
        <end position="67"/>
    </location>
</feature>
<evidence type="ECO:0000256" key="3">
    <source>
        <dbReference type="ARBA" id="ARBA00022833"/>
    </source>
</evidence>
<organism evidence="5 6">
    <name type="scientific">Meloidogyne javanica</name>
    <name type="common">Root-knot nematode worm</name>
    <dbReference type="NCBI Taxonomy" id="6303"/>
    <lineage>
        <taxon>Eukaryota</taxon>
        <taxon>Metazoa</taxon>
        <taxon>Ecdysozoa</taxon>
        <taxon>Nematoda</taxon>
        <taxon>Chromadorea</taxon>
        <taxon>Rhabditida</taxon>
        <taxon>Tylenchina</taxon>
        <taxon>Tylenchomorpha</taxon>
        <taxon>Tylenchoidea</taxon>
        <taxon>Meloidogynidae</taxon>
        <taxon>Meloidogyninae</taxon>
        <taxon>Meloidogyne</taxon>
        <taxon>Meloidogyne incognita group</taxon>
    </lineage>
</organism>
<dbReference type="GO" id="GO:0008270">
    <property type="term" value="F:zinc ion binding"/>
    <property type="evidence" value="ECO:0007669"/>
    <property type="project" value="UniProtKB-KW"/>
</dbReference>
<evidence type="ECO:0000256" key="2">
    <source>
        <dbReference type="ARBA" id="ARBA00022771"/>
    </source>
</evidence>
<dbReference type="InterPro" id="IPR007588">
    <property type="entry name" value="Znf_FLYWCH"/>
</dbReference>
<evidence type="ECO:0000313" key="5">
    <source>
        <dbReference type="Proteomes" id="UP000887561"/>
    </source>
</evidence>
<evidence type="ECO:0000256" key="1">
    <source>
        <dbReference type="ARBA" id="ARBA00022723"/>
    </source>
</evidence>
<name>A0A915N1Y6_MELJA</name>
<proteinExistence type="predicted"/>
<keyword evidence="2" id="KW-0863">Zinc-finger</keyword>
<dbReference type="Proteomes" id="UP000887561">
    <property type="component" value="Unplaced"/>
</dbReference>
<dbReference type="Pfam" id="PF04500">
    <property type="entry name" value="FLYWCH"/>
    <property type="match status" value="1"/>
</dbReference>
<dbReference type="WBParaSite" id="scaffold624_cov160.g1445">
    <property type="protein sequence ID" value="scaffold624_cov160.g1445"/>
    <property type="gene ID" value="scaffold624_cov160.g1445"/>
</dbReference>
<accession>A0A915N1Y6</accession>
<dbReference type="Gene3D" id="2.20.25.240">
    <property type="match status" value="1"/>
</dbReference>
<dbReference type="AlphaFoldDB" id="A0A915N1Y6"/>
<evidence type="ECO:0000313" key="6">
    <source>
        <dbReference type="WBParaSite" id="scaffold624_cov160.g1445"/>
    </source>
</evidence>
<keyword evidence="3" id="KW-0862">Zinc</keyword>